<evidence type="ECO:0000313" key="2">
    <source>
        <dbReference type="EMBL" id="MFK4000368.1"/>
    </source>
</evidence>
<protein>
    <submittedName>
        <fullName evidence="2">TIR domain-containing protein</fullName>
    </submittedName>
</protein>
<dbReference type="InterPro" id="IPR015032">
    <property type="entry name" value="ThsB__TIR-like_domain"/>
</dbReference>
<keyword evidence="3" id="KW-1185">Reference proteome</keyword>
<comment type="caution">
    <text evidence="2">The sequence shown here is derived from an EMBL/GenBank/DDBJ whole genome shotgun (WGS) entry which is preliminary data.</text>
</comment>
<feature type="domain" description="Thoeris protein ThsB TIR-like" evidence="1">
    <location>
        <begin position="6"/>
        <end position="101"/>
    </location>
</feature>
<accession>A0ABW8L6I6</accession>
<dbReference type="Gene3D" id="3.40.50.9200">
    <property type="entry name" value="Hypothetical protein MTH538"/>
    <property type="match status" value="1"/>
</dbReference>
<dbReference type="EMBL" id="JBJDPD010000003">
    <property type="protein sequence ID" value="MFK4000368.1"/>
    <property type="molecule type" value="Genomic_DNA"/>
</dbReference>
<dbReference type="Proteomes" id="UP001620234">
    <property type="component" value="Unassembled WGS sequence"/>
</dbReference>
<proteinExistence type="predicted"/>
<dbReference type="Pfam" id="PF08937">
    <property type="entry name" value="ThsB_TIR"/>
    <property type="match status" value="1"/>
</dbReference>
<gene>
    <name evidence="2" type="ORF">ACI2I3_03325</name>
</gene>
<organism evidence="2 3">
    <name type="scientific">Psychrobacter namhaensis</name>
    <dbReference type="NCBI Taxonomy" id="292734"/>
    <lineage>
        <taxon>Bacteria</taxon>
        <taxon>Pseudomonadati</taxon>
        <taxon>Pseudomonadota</taxon>
        <taxon>Gammaproteobacteria</taxon>
        <taxon>Moraxellales</taxon>
        <taxon>Moraxellaceae</taxon>
        <taxon>Psychrobacter</taxon>
    </lineage>
</organism>
<name>A0ABW8L6I6_9GAMM</name>
<dbReference type="SUPFAM" id="SSF52206">
    <property type="entry name" value="Hypothetical protein MTH538"/>
    <property type="match status" value="1"/>
</dbReference>
<reference evidence="2 3" key="1">
    <citation type="submission" date="2024-11" db="EMBL/GenBank/DDBJ databases">
        <title>The Natural Products Discovery Center: Release of the First 8490 Sequenced Strains for Exploring Actinobacteria Biosynthetic Diversity.</title>
        <authorList>
            <person name="Kalkreuter E."/>
            <person name="Kautsar S.A."/>
            <person name="Yang D."/>
            <person name="Bader C.D."/>
            <person name="Teijaro C.N."/>
            <person name="Fluegel L."/>
            <person name="Davis C.M."/>
            <person name="Simpson J.R."/>
            <person name="Lauterbach L."/>
            <person name="Steele A.D."/>
            <person name="Gui C."/>
            <person name="Meng S."/>
            <person name="Li G."/>
            <person name="Viehrig K."/>
            <person name="Ye F."/>
            <person name="Su P."/>
            <person name="Kiefer A.F."/>
            <person name="Nichols A."/>
            <person name="Cepeda A.J."/>
            <person name="Yan W."/>
            <person name="Fan B."/>
            <person name="Jiang Y."/>
            <person name="Adhikari A."/>
            <person name="Zheng C.-J."/>
            <person name="Schuster L."/>
            <person name="Cowan T.M."/>
            <person name="Smanski M.J."/>
            <person name="Chevrette M.G."/>
            <person name="De Carvalho L.P.S."/>
            <person name="Shen B."/>
        </authorList>
    </citation>
    <scope>NUCLEOTIDE SEQUENCE [LARGE SCALE GENOMIC DNA]</scope>
    <source>
        <strain evidence="2 3">NPDC077433</strain>
    </source>
</reference>
<evidence type="ECO:0000259" key="1">
    <source>
        <dbReference type="Pfam" id="PF08937"/>
    </source>
</evidence>
<dbReference type="RefSeq" id="WP_230709692.1">
    <property type="nucleotide sequence ID" value="NZ_JBJDPD010000003.1"/>
</dbReference>
<evidence type="ECO:0000313" key="3">
    <source>
        <dbReference type="Proteomes" id="UP001620234"/>
    </source>
</evidence>
<dbReference type="InterPro" id="IPR036490">
    <property type="entry name" value="ThsB_TIR-like_sf"/>
</dbReference>
<sequence>MTRKVFYSFHYKTDVTRVQMVRNIGVLDKNPLVAPNKWEELKRKGDKAVKDWIDSNLKGKSCLIVLIGEDTANSKWVDYEIRQAWDSGKAVVGIYIHNLKDLNGNRANKGQSPFDNIDLKNGNKLSSYITCHSPSFTNTYQDIANNLEDWIEEAITSR</sequence>